<dbReference type="FunFam" id="2.60.40.770:FF:000001">
    <property type="entry name" value="NPC intracellular cholesterol transporter 2"/>
    <property type="match status" value="1"/>
</dbReference>
<dbReference type="SMART" id="SM00737">
    <property type="entry name" value="ML"/>
    <property type="match status" value="1"/>
</dbReference>
<evidence type="ECO:0000256" key="2">
    <source>
        <dbReference type="ARBA" id="ARBA00006370"/>
    </source>
</evidence>
<feature type="chain" id="PRO_5012791770" evidence="4">
    <location>
        <begin position="19"/>
        <end position="149"/>
    </location>
</feature>
<keyword evidence="3" id="KW-0964">Secreted</keyword>
<name>A0A1J1J186_9DIPT</name>
<keyword evidence="7" id="KW-1185">Reference proteome</keyword>
<dbReference type="GO" id="GO:0005576">
    <property type="term" value="C:extracellular region"/>
    <property type="evidence" value="ECO:0007669"/>
    <property type="project" value="UniProtKB-SubCell"/>
</dbReference>
<evidence type="ECO:0000256" key="4">
    <source>
        <dbReference type="SAM" id="SignalP"/>
    </source>
</evidence>
<dbReference type="InterPro" id="IPR014756">
    <property type="entry name" value="Ig_E-set"/>
</dbReference>
<feature type="signal peptide" evidence="4">
    <location>
        <begin position="1"/>
        <end position="18"/>
    </location>
</feature>
<dbReference type="InterPro" id="IPR003172">
    <property type="entry name" value="ML_dom"/>
</dbReference>
<dbReference type="EMBL" id="CVRI01000063">
    <property type="protein sequence ID" value="CRL04617.1"/>
    <property type="molecule type" value="Genomic_DNA"/>
</dbReference>
<organism evidence="6 7">
    <name type="scientific">Clunio marinus</name>
    <dbReference type="NCBI Taxonomy" id="568069"/>
    <lineage>
        <taxon>Eukaryota</taxon>
        <taxon>Metazoa</taxon>
        <taxon>Ecdysozoa</taxon>
        <taxon>Arthropoda</taxon>
        <taxon>Hexapoda</taxon>
        <taxon>Insecta</taxon>
        <taxon>Pterygota</taxon>
        <taxon>Neoptera</taxon>
        <taxon>Endopterygota</taxon>
        <taxon>Diptera</taxon>
        <taxon>Nematocera</taxon>
        <taxon>Chironomoidea</taxon>
        <taxon>Chironomidae</taxon>
        <taxon>Clunio</taxon>
    </lineage>
</organism>
<accession>A0A1J1J186</accession>
<dbReference type="AlphaFoldDB" id="A0A1J1J186"/>
<dbReference type="Gene3D" id="2.60.40.770">
    <property type="match status" value="1"/>
</dbReference>
<keyword evidence="4" id="KW-0732">Signal</keyword>
<feature type="domain" description="MD-2-related lipid-recognition" evidence="5">
    <location>
        <begin position="20"/>
        <end position="146"/>
    </location>
</feature>
<evidence type="ECO:0000313" key="6">
    <source>
        <dbReference type="EMBL" id="CRL04617.1"/>
    </source>
</evidence>
<dbReference type="Pfam" id="PF02221">
    <property type="entry name" value="E1_DerP2_DerF2"/>
    <property type="match status" value="1"/>
</dbReference>
<dbReference type="PROSITE" id="PS51257">
    <property type="entry name" value="PROKAR_LIPOPROTEIN"/>
    <property type="match status" value="1"/>
</dbReference>
<comment type="similarity">
    <text evidence="2">Belongs to the NPC2 family.</text>
</comment>
<evidence type="ECO:0000256" key="1">
    <source>
        <dbReference type="ARBA" id="ARBA00004613"/>
    </source>
</evidence>
<dbReference type="SUPFAM" id="SSF81296">
    <property type="entry name" value="E set domains"/>
    <property type="match status" value="1"/>
</dbReference>
<evidence type="ECO:0000313" key="7">
    <source>
        <dbReference type="Proteomes" id="UP000183832"/>
    </source>
</evidence>
<proteinExistence type="inferred from homology"/>
<dbReference type="OrthoDB" id="6489092at2759"/>
<protein>
    <submittedName>
        <fullName evidence="6">CLUMA_CG017685, isoform A</fullName>
    </submittedName>
</protein>
<sequence>MKFLAVVAILLAVNSASAFWTACPSTAQLTNVQSGQCTAAGCTVTRGGSLVASCDFIPTAAHGFLETRMSTVLLGETVNFPIDDTFINACDHLRGRSCPTTPGQTHTWDWSLTVPFTFPQVNNVPFRVELVDRATGGTVLCFTVPATIN</sequence>
<comment type="subcellular location">
    <subcellularLocation>
        <location evidence="1">Secreted</location>
    </subcellularLocation>
</comment>
<gene>
    <name evidence="6" type="ORF">CLUMA_CG017685</name>
</gene>
<dbReference type="Proteomes" id="UP000183832">
    <property type="component" value="Unassembled WGS sequence"/>
</dbReference>
<evidence type="ECO:0000259" key="5">
    <source>
        <dbReference type="SMART" id="SM00737"/>
    </source>
</evidence>
<evidence type="ECO:0000256" key="3">
    <source>
        <dbReference type="ARBA" id="ARBA00022525"/>
    </source>
</evidence>
<reference evidence="6 7" key="1">
    <citation type="submission" date="2015-04" db="EMBL/GenBank/DDBJ databases">
        <authorList>
            <person name="Syromyatnikov M.Y."/>
            <person name="Popov V.N."/>
        </authorList>
    </citation>
    <scope>NUCLEOTIDE SEQUENCE [LARGE SCALE GENOMIC DNA]</scope>
</reference>